<evidence type="ECO:0000259" key="1">
    <source>
        <dbReference type="Pfam" id="PF22600"/>
    </source>
</evidence>
<dbReference type="Gene3D" id="1.10.1410.10">
    <property type="match status" value="1"/>
</dbReference>
<dbReference type="GO" id="GO:0031123">
    <property type="term" value="P:RNA 3'-end processing"/>
    <property type="evidence" value="ECO:0007669"/>
    <property type="project" value="TreeGrafter"/>
</dbReference>
<proteinExistence type="predicted"/>
<dbReference type="PANTHER" id="PTHR12271:SF66">
    <property type="entry name" value="TERMINAL URIDYLYLTRANSFERASE TAILOR"/>
    <property type="match status" value="1"/>
</dbReference>
<dbReference type="CDD" id="cd05402">
    <property type="entry name" value="NT_PAP_TUTase"/>
    <property type="match status" value="1"/>
</dbReference>
<sequence>MASLREELLNSPDFYVEEACKKSRSLSRMSQYEEIEENLSYTFDNAIIQFFGSITFGLGHCNSDLDIFIDLYGDDFFSDKNKKVDASRLQEVERSLDDDDWEIKVLLRYATVPLLKVKYLPLNLDCDIVVSNGLGVKNSQFINHLFNIQPEARKLFHFVRMWIKSYKFNLKSYTLTLLVIFFLQNKNLMPTGERVQRYVEEEYIDGWNVSFDEDKNWNITCYGTRKLRSYHIHLVDFFIFYKNFDYNYIMSTFKGTSVLREIYPFNSFKIDTPMCIAGPINRGYNSSYNIGKSRLKKFIKICSNAVVLLNEYDFY</sequence>
<dbReference type="Gene3D" id="3.30.460.10">
    <property type="entry name" value="Beta Polymerase, domain 2"/>
    <property type="match status" value="1"/>
</dbReference>
<reference evidence="2" key="1">
    <citation type="submission" date="2021-03" db="EMBL/GenBank/DDBJ databases">
        <title>Chromosome level genome of the anhydrobiotic midge Polypedilum vanderplanki.</title>
        <authorList>
            <person name="Yoshida Y."/>
            <person name="Kikawada T."/>
            <person name="Gusev O."/>
        </authorList>
    </citation>
    <scope>NUCLEOTIDE SEQUENCE</scope>
    <source>
        <strain evidence="2">NIAS01</strain>
        <tissue evidence="2">Whole body or cell culture</tissue>
    </source>
</reference>
<dbReference type="InterPro" id="IPR054708">
    <property type="entry name" value="MTPAP-like_central"/>
</dbReference>
<feature type="domain" description="Poly(A) RNA polymerase mitochondrial-like central palm" evidence="1">
    <location>
        <begin position="14"/>
        <end position="144"/>
    </location>
</feature>
<protein>
    <recommendedName>
        <fullName evidence="1">Poly(A) RNA polymerase mitochondrial-like central palm domain-containing protein</fullName>
    </recommendedName>
</protein>
<name>A0A9J6C810_POLVA</name>
<dbReference type="SUPFAM" id="SSF81301">
    <property type="entry name" value="Nucleotidyltransferase"/>
    <property type="match status" value="1"/>
</dbReference>
<comment type="caution">
    <text evidence="2">The sequence shown here is derived from an EMBL/GenBank/DDBJ whole genome shotgun (WGS) entry which is preliminary data.</text>
</comment>
<dbReference type="Pfam" id="PF22600">
    <property type="entry name" value="MTPAP-like_central"/>
    <property type="match status" value="1"/>
</dbReference>
<dbReference type="Proteomes" id="UP001107558">
    <property type="component" value="Chromosome 2"/>
</dbReference>
<dbReference type="GO" id="GO:0050265">
    <property type="term" value="F:RNA uridylyltransferase activity"/>
    <property type="evidence" value="ECO:0007669"/>
    <property type="project" value="TreeGrafter"/>
</dbReference>
<organism evidence="2 3">
    <name type="scientific">Polypedilum vanderplanki</name>
    <name type="common">Sleeping chironomid midge</name>
    <dbReference type="NCBI Taxonomy" id="319348"/>
    <lineage>
        <taxon>Eukaryota</taxon>
        <taxon>Metazoa</taxon>
        <taxon>Ecdysozoa</taxon>
        <taxon>Arthropoda</taxon>
        <taxon>Hexapoda</taxon>
        <taxon>Insecta</taxon>
        <taxon>Pterygota</taxon>
        <taxon>Neoptera</taxon>
        <taxon>Endopterygota</taxon>
        <taxon>Diptera</taxon>
        <taxon>Nematocera</taxon>
        <taxon>Chironomoidea</taxon>
        <taxon>Chironomidae</taxon>
        <taxon>Chironominae</taxon>
        <taxon>Polypedilum</taxon>
        <taxon>Polypedilum</taxon>
    </lineage>
</organism>
<accession>A0A9J6C810</accession>
<dbReference type="SUPFAM" id="SSF81631">
    <property type="entry name" value="PAP/OAS1 substrate-binding domain"/>
    <property type="match status" value="1"/>
</dbReference>
<evidence type="ECO:0000313" key="3">
    <source>
        <dbReference type="Proteomes" id="UP001107558"/>
    </source>
</evidence>
<dbReference type="InterPro" id="IPR043519">
    <property type="entry name" value="NT_sf"/>
</dbReference>
<gene>
    <name evidence="2" type="ORF">PVAND_007653</name>
</gene>
<dbReference type="PANTHER" id="PTHR12271">
    <property type="entry name" value="POLY A POLYMERASE CID PAP -RELATED"/>
    <property type="match status" value="1"/>
</dbReference>
<dbReference type="EMBL" id="JADBJN010000002">
    <property type="protein sequence ID" value="KAG5677939.1"/>
    <property type="molecule type" value="Genomic_DNA"/>
</dbReference>
<keyword evidence="3" id="KW-1185">Reference proteome</keyword>
<evidence type="ECO:0000313" key="2">
    <source>
        <dbReference type="EMBL" id="KAG5677939.1"/>
    </source>
</evidence>
<dbReference type="AlphaFoldDB" id="A0A9J6C810"/>
<dbReference type="OrthoDB" id="407432at2759"/>